<feature type="domain" description="Magnesium transporter MgtE intracellular" evidence="1">
    <location>
        <begin position="29"/>
        <end position="88"/>
    </location>
</feature>
<sequence>MPINVLQLILQQSSLEVASRCVNQVEIDKLLQSLPTLSLTQRILVLLLLEKPKACYVFNLLEREQQTQMFEAMEISEKLWLLEALETDFQDSLNHKNFNS</sequence>
<dbReference type="Gene3D" id="1.25.60.10">
    <property type="entry name" value="MgtE N-terminal domain-like"/>
    <property type="match status" value="1"/>
</dbReference>
<dbReference type="SUPFAM" id="SSF158791">
    <property type="entry name" value="MgtE N-terminal domain-like"/>
    <property type="match status" value="1"/>
</dbReference>
<protein>
    <recommendedName>
        <fullName evidence="1">Magnesium transporter MgtE intracellular domain-containing protein</fullName>
    </recommendedName>
</protein>
<dbReference type="Pfam" id="PF03448">
    <property type="entry name" value="MgtE_N"/>
    <property type="match status" value="1"/>
</dbReference>
<accession>A0A5B8NP64</accession>
<dbReference type="Proteomes" id="UP000318453">
    <property type="component" value="Chromosome"/>
</dbReference>
<dbReference type="InterPro" id="IPR006668">
    <property type="entry name" value="Mg_transptr_MgtE_intracell_dom"/>
</dbReference>
<proteinExistence type="predicted"/>
<evidence type="ECO:0000313" key="2">
    <source>
        <dbReference type="EMBL" id="QDZ39979.1"/>
    </source>
</evidence>
<reference evidence="2" key="1">
    <citation type="submission" date="2019-08" db="EMBL/GenBank/DDBJ databases">
        <title>Carotenoids and Carotenoid Binding Proteins in the Halophilic Cyanobacterium Euhalothece sp. ZM00.</title>
        <authorList>
            <person name="Cho S.M."/>
            <person name="Song J.Y."/>
            <person name="Park Y.-I."/>
        </authorList>
    </citation>
    <scope>NUCLEOTIDE SEQUENCE [LARGE SCALE GENOMIC DNA]</scope>
    <source>
        <strain evidence="2">Z-M001</strain>
    </source>
</reference>
<keyword evidence="3" id="KW-1185">Reference proteome</keyword>
<organism evidence="2 3">
    <name type="scientific">Euhalothece natronophila Z-M001</name>
    <dbReference type="NCBI Taxonomy" id="522448"/>
    <lineage>
        <taxon>Bacteria</taxon>
        <taxon>Bacillati</taxon>
        <taxon>Cyanobacteriota</taxon>
        <taxon>Cyanophyceae</taxon>
        <taxon>Oscillatoriophycideae</taxon>
        <taxon>Chroococcales</taxon>
        <taxon>Halothecacae</taxon>
        <taxon>Halothece cluster</taxon>
        <taxon>Euhalothece</taxon>
    </lineage>
</organism>
<dbReference type="EMBL" id="CP042326">
    <property type="protein sequence ID" value="QDZ39979.1"/>
    <property type="molecule type" value="Genomic_DNA"/>
</dbReference>
<dbReference type="OrthoDB" id="9837157at2"/>
<dbReference type="RefSeq" id="WP_146295575.1">
    <property type="nucleotide sequence ID" value="NZ_CP042326.1"/>
</dbReference>
<dbReference type="AlphaFoldDB" id="A0A5B8NP64"/>
<dbReference type="KEGG" id="enn:FRE64_08520"/>
<name>A0A5B8NP64_9CHRO</name>
<gene>
    <name evidence="2" type="ORF">FRE64_08520</name>
</gene>
<dbReference type="InterPro" id="IPR038076">
    <property type="entry name" value="MgtE_N_sf"/>
</dbReference>
<evidence type="ECO:0000313" key="3">
    <source>
        <dbReference type="Proteomes" id="UP000318453"/>
    </source>
</evidence>
<evidence type="ECO:0000259" key="1">
    <source>
        <dbReference type="Pfam" id="PF03448"/>
    </source>
</evidence>